<dbReference type="Proteomes" id="UP000642748">
    <property type="component" value="Unassembled WGS sequence"/>
</dbReference>
<proteinExistence type="predicted"/>
<protein>
    <recommendedName>
        <fullName evidence="3">S-adenosyl methyltransferase</fullName>
    </recommendedName>
</protein>
<dbReference type="Pfam" id="PF04672">
    <property type="entry name" value="Methyltransf_19"/>
    <property type="match status" value="1"/>
</dbReference>
<evidence type="ECO:0000313" key="1">
    <source>
        <dbReference type="EMBL" id="GIH17403.1"/>
    </source>
</evidence>
<gene>
    <name evidence="1" type="ORF">Raf01_55750</name>
</gene>
<dbReference type="PIRSF" id="PIRSF017393">
    <property type="entry name" value="MTase_SAV2177"/>
    <property type="match status" value="1"/>
</dbReference>
<organism evidence="1 2">
    <name type="scientific">Rugosimonospora africana</name>
    <dbReference type="NCBI Taxonomy" id="556532"/>
    <lineage>
        <taxon>Bacteria</taxon>
        <taxon>Bacillati</taxon>
        <taxon>Actinomycetota</taxon>
        <taxon>Actinomycetes</taxon>
        <taxon>Micromonosporales</taxon>
        <taxon>Micromonosporaceae</taxon>
        <taxon>Rugosimonospora</taxon>
    </lineage>
</organism>
<comment type="caution">
    <text evidence="1">The sequence shown here is derived from an EMBL/GenBank/DDBJ whole genome shotgun (WGS) entry which is preliminary data.</text>
</comment>
<evidence type="ECO:0008006" key="3">
    <source>
        <dbReference type="Google" id="ProtNLM"/>
    </source>
</evidence>
<dbReference type="EMBL" id="BONZ01000054">
    <property type="protein sequence ID" value="GIH17403.1"/>
    <property type="molecule type" value="Genomic_DNA"/>
</dbReference>
<evidence type="ECO:0000313" key="2">
    <source>
        <dbReference type="Proteomes" id="UP000642748"/>
    </source>
</evidence>
<dbReference type="InterPro" id="IPR029063">
    <property type="entry name" value="SAM-dependent_MTases_sf"/>
</dbReference>
<dbReference type="Gene3D" id="3.40.50.150">
    <property type="entry name" value="Vaccinia Virus protein VP39"/>
    <property type="match status" value="1"/>
</dbReference>
<dbReference type="SUPFAM" id="SSF53335">
    <property type="entry name" value="S-adenosyl-L-methionine-dependent methyltransferases"/>
    <property type="match status" value="1"/>
</dbReference>
<dbReference type="CDD" id="cd02440">
    <property type="entry name" value="AdoMet_MTases"/>
    <property type="match status" value="1"/>
</dbReference>
<keyword evidence="2" id="KW-1185">Reference proteome</keyword>
<name>A0A8J3QV52_9ACTN</name>
<reference evidence="1" key="1">
    <citation type="submission" date="2021-01" db="EMBL/GenBank/DDBJ databases">
        <title>Whole genome shotgun sequence of Rugosimonospora africana NBRC 104875.</title>
        <authorList>
            <person name="Komaki H."/>
            <person name="Tamura T."/>
        </authorList>
    </citation>
    <scope>NUCLEOTIDE SEQUENCE</scope>
    <source>
        <strain evidence="1">NBRC 104875</strain>
    </source>
</reference>
<accession>A0A8J3QV52</accession>
<dbReference type="InterPro" id="IPR006764">
    <property type="entry name" value="SAM_dep_MeTrfase_SAV2177_type"/>
</dbReference>
<sequence length="283" mass="29885">MSGQQPETPAEPAPGGIDTGVMHPARRYDYFLGGTTNFAADRQSGDRMISTFPGIRVGALENRRFLRRAVAHLVAEAGIRQFLDIGSGIPTSPNTHEVAQAGAGDVSVVYVDNDPIVLAHAGELTAGEPSAGEPSGGGTTFIQADLREPGRILDHPDLRATLDLSRPVALMLVAVLHFFPDTGHAHRLVGSLVRALAPGSYLVMSHGTFDFLPPQAVAQLGHVATGESVHPRSKAEFAGFFDGLELIDPGIVPTPQWRAENEPVPRPTALEAGCYAAVARIPG</sequence>
<dbReference type="AlphaFoldDB" id="A0A8J3QV52"/>